<dbReference type="Proteomes" id="UP000233551">
    <property type="component" value="Unassembled WGS sequence"/>
</dbReference>
<accession>A0A2I0JV31</accession>
<reference evidence="2 3" key="1">
    <citation type="submission" date="2017-11" db="EMBL/GenBank/DDBJ databases">
        <title>De-novo sequencing of pomegranate (Punica granatum L.) genome.</title>
        <authorList>
            <person name="Akparov Z."/>
            <person name="Amiraslanov A."/>
            <person name="Hajiyeva S."/>
            <person name="Abbasov M."/>
            <person name="Kaur K."/>
            <person name="Hamwieh A."/>
            <person name="Solovyev V."/>
            <person name="Salamov A."/>
            <person name="Braich B."/>
            <person name="Kosarev P."/>
            <person name="Mahmoud A."/>
            <person name="Hajiyev E."/>
            <person name="Babayeva S."/>
            <person name="Izzatullayeva V."/>
            <person name="Mammadov A."/>
            <person name="Mammadov A."/>
            <person name="Sharifova S."/>
            <person name="Ojaghi J."/>
            <person name="Eynullazada K."/>
            <person name="Bayramov B."/>
            <person name="Abdulazimova A."/>
            <person name="Shahmuradov I."/>
        </authorList>
    </citation>
    <scope>NUCLEOTIDE SEQUENCE [LARGE SCALE GENOMIC DNA]</scope>
    <source>
        <strain evidence="3">cv. AG2017</strain>
        <tissue evidence="2">Leaf</tissue>
    </source>
</reference>
<sequence>MNRCEKSKIPSAATVAHPSSSPLFATRPSLPSSSPLHHTNPWFASPRSDLLSNPSSRVHELGFVVIEGSRPPE</sequence>
<dbReference type="AlphaFoldDB" id="A0A2I0JV31"/>
<evidence type="ECO:0000313" key="3">
    <source>
        <dbReference type="Proteomes" id="UP000233551"/>
    </source>
</evidence>
<keyword evidence="3" id="KW-1185">Reference proteome</keyword>
<evidence type="ECO:0000256" key="1">
    <source>
        <dbReference type="SAM" id="MobiDB-lite"/>
    </source>
</evidence>
<comment type="caution">
    <text evidence="2">The sequence shown here is derived from an EMBL/GenBank/DDBJ whole genome shotgun (WGS) entry which is preliminary data.</text>
</comment>
<name>A0A2I0JV31_PUNGR</name>
<dbReference type="EMBL" id="PGOL01001187">
    <property type="protein sequence ID" value="PKI60141.1"/>
    <property type="molecule type" value="Genomic_DNA"/>
</dbReference>
<evidence type="ECO:0000313" key="2">
    <source>
        <dbReference type="EMBL" id="PKI60141.1"/>
    </source>
</evidence>
<feature type="region of interest" description="Disordered" evidence="1">
    <location>
        <begin position="1"/>
        <end position="41"/>
    </location>
</feature>
<proteinExistence type="predicted"/>
<organism evidence="2 3">
    <name type="scientific">Punica granatum</name>
    <name type="common">Pomegranate</name>
    <dbReference type="NCBI Taxonomy" id="22663"/>
    <lineage>
        <taxon>Eukaryota</taxon>
        <taxon>Viridiplantae</taxon>
        <taxon>Streptophyta</taxon>
        <taxon>Embryophyta</taxon>
        <taxon>Tracheophyta</taxon>
        <taxon>Spermatophyta</taxon>
        <taxon>Magnoliopsida</taxon>
        <taxon>eudicotyledons</taxon>
        <taxon>Gunneridae</taxon>
        <taxon>Pentapetalae</taxon>
        <taxon>rosids</taxon>
        <taxon>malvids</taxon>
        <taxon>Myrtales</taxon>
        <taxon>Lythraceae</taxon>
        <taxon>Punica</taxon>
    </lineage>
</organism>
<gene>
    <name evidence="2" type="ORF">CRG98_019485</name>
</gene>
<protein>
    <submittedName>
        <fullName evidence="2">Uncharacterized protein</fullName>
    </submittedName>
</protein>